<dbReference type="EMBL" id="NGJK01000077">
    <property type="protein sequence ID" value="RAP02710.1"/>
    <property type="molecule type" value="Genomic_DNA"/>
</dbReference>
<dbReference type="OMA" id="LYEARAY"/>
<dbReference type="InterPro" id="IPR036390">
    <property type="entry name" value="WH_DNA-bd_sf"/>
</dbReference>
<dbReference type="GeneID" id="3855520"/>
<dbReference type="RefSeq" id="WP_011406706.1">
    <property type="nucleotide sequence ID" value="NZ_CATZNA010000033.1"/>
</dbReference>
<sequence>MKSTKDILKQLGLTDYESKVYIALVSLITAKAGELSQKSKVPRSKIYSVLESLEKKGYVKIKKTHPIEYEVIAPKKTFDNIKTQFINNINDVQETFNSIYESNLPRINTSVEVYDTKDRVVLKQYEIMARTKKILLMRIGFIFPSEIEKFKNHILFLHEEGVSIKILAAKSCVVNNEVISIEEVLDDLPVDIKYINIPTAQLIIRDYNEMMLVFTENVGKSVSEKKTVGLLNTYSTIISNYVLAFNKQWYMN</sequence>
<proteinExistence type="predicted"/>
<name>A0A328Q7J8_9EURY</name>
<evidence type="ECO:0000313" key="2">
    <source>
        <dbReference type="EMBL" id="RAP02710.1"/>
    </source>
</evidence>
<dbReference type="Pfam" id="PF01978">
    <property type="entry name" value="TrmB"/>
    <property type="match status" value="1"/>
</dbReference>
<dbReference type="PANTHER" id="PTHR34293:SF1">
    <property type="entry name" value="HTH-TYPE TRANSCRIPTIONAL REGULATOR TRMBL2"/>
    <property type="match status" value="1"/>
</dbReference>
<dbReference type="InterPro" id="IPR036388">
    <property type="entry name" value="WH-like_DNA-bd_sf"/>
</dbReference>
<evidence type="ECO:0000259" key="1">
    <source>
        <dbReference type="Pfam" id="PF01978"/>
    </source>
</evidence>
<reference evidence="2 3" key="1">
    <citation type="submission" date="2017-05" db="EMBL/GenBank/DDBJ databases">
        <title>Host range expansion of the Methanosphaera genus to humans and monogastric animals involves recent and extensive reduction in genome content.</title>
        <authorList>
            <person name="Hoedt E.C."/>
            <person name="Volmer J.G."/>
            <person name="Parks D.H."/>
            <person name="Rosewarne C.P."/>
            <person name="Denman S.E."/>
            <person name="Mcsweeney C.S."/>
            <person name="O Cuiv P."/>
            <person name="Hugenholtz P."/>
            <person name="Tyson G.W."/>
            <person name="Morrison M."/>
        </authorList>
    </citation>
    <scope>NUCLEOTIDE SEQUENCE [LARGE SCALE GENOMIC DNA]</scope>
    <source>
        <strain evidence="2 3">PA5</strain>
    </source>
</reference>
<dbReference type="Gene3D" id="1.10.10.10">
    <property type="entry name" value="Winged helix-like DNA-binding domain superfamily/Winged helix DNA-binding domain"/>
    <property type="match status" value="1"/>
</dbReference>
<dbReference type="InterPro" id="IPR002831">
    <property type="entry name" value="Tscrpt_reg_TrmB_N"/>
</dbReference>
<dbReference type="PANTHER" id="PTHR34293">
    <property type="entry name" value="HTH-TYPE TRANSCRIPTIONAL REGULATOR TRMBL2"/>
    <property type="match status" value="1"/>
</dbReference>
<dbReference type="AlphaFoldDB" id="A0A328Q7J8"/>
<comment type="caution">
    <text evidence="2">The sequence shown here is derived from an EMBL/GenBank/DDBJ whole genome shotgun (WGS) entry which is preliminary data.</text>
</comment>
<organism evidence="2 3">
    <name type="scientific">Methanosphaera stadtmanae</name>
    <dbReference type="NCBI Taxonomy" id="2317"/>
    <lineage>
        <taxon>Archaea</taxon>
        <taxon>Methanobacteriati</taxon>
        <taxon>Methanobacteriota</taxon>
        <taxon>Methanomada group</taxon>
        <taxon>Methanobacteria</taxon>
        <taxon>Methanobacteriales</taxon>
        <taxon>Methanobacteriaceae</taxon>
        <taxon>Methanosphaera</taxon>
    </lineage>
</organism>
<dbReference type="InterPro" id="IPR051797">
    <property type="entry name" value="TrmB-like"/>
</dbReference>
<evidence type="ECO:0000313" key="3">
    <source>
        <dbReference type="Proteomes" id="UP000248557"/>
    </source>
</evidence>
<dbReference type="Proteomes" id="UP000248557">
    <property type="component" value="Unassembled WGS sequence"/>
</dbReference>
<feature type="domain" description="Transcription regulator TrmB N-terminal" evidence="1">
    <location>
        <begin position="8"/>
        <end position="74"/>
    </location>
</feature>
<dbReference type="SUPFAM" id="SSF46785">
    <property type="entry name" value="Winged helix' DNA-binding domain"/>
    <property type="match status" value="1"/>
</dbReference>
<protein>
    <recommendedName>
        <fullName evidence="1">Transcription regulator TrmB N-terminal domain-containing protein</fullName>
    </recommendedName>
</protein>
<gene>
    <name evidence="2" type="ORF">CA615_05605</name>
</gene>
<accession>A0A328Q7J8</accession>